<gene>
    <name evidence="5" type="ORF">A2494_01320</name>
</gene>
<dbReference type="FunFam" id="3.40.50.300:FF:000032">
    <property type="entry name" value="Export ABC transporter ATP-binding protein"/>
    <property type="match status" value="1"/>
</dbReference>
<evidence type="ECO:0000259" key="4">
    <source>
        <dbReference type="PROSITE" id="PS50893"/>
    </source>
</evidence>
<dbReference type="PROSITE" id="PS00211">
    <property type="entry name" value="ABC_TRANSPORTER_1"/>
    <property type="match status" value="1"/>
</dbReference>
<accession>A0A1G2E2A5</accession>
<dbReference type="GO" id="GO:0098796">
    <property type="term" value="C:membrane protein complex"/>
    <property type="evidence" value="ECO:0007669"/>
    <property type="project" value="UniProtKB-ARBA"/>
</dbReference>
<dbReference type="GO" id="GO:0005886">
    <property type="term" value="C:plasma membrane"/>
    <property type="evidence" value="ECO:0007669"/>
    <property type="project" value="TreeGrafter"/>
</dbReference>
<dbReference type="SUPFAM" id="SSF52540">
    <property type="entry name" value="P-loop containing nucleoside triphosphate hydrolases"/>
    <property type="match status" value="1"/>
</dbReference>
<dbReference type="InterPro" id="IPR017911">
    <property type="entry name" value="MacB-like_ATP-bd"/>
</dbReference>
<dbReference type="CDD" id="cd03255">
    <property type="entry name" value="ABC_MJ0796_LolCDE_FtsE"/>
    <property type="match status" value="1"/>
</dbReference>
<dbReference type="InterPro" id="IPR027417">
    <property type="entry name" value="P-loop_NTPase"/>
</dbReference>
<keyword evidence="1" id="KW-0813">Transport</keyword>
<dbReference type="InterPro" id="IPR015854">
    <property type="entry name" value="ABC_transpr_LolD-like"/>
</dbReference>
<evidence type="ECO:0000256" key="2">
    <source>
        <dbReference type="ARBA" id="ARBA00022741"/>
    </source>
</evidence>
<evidence type="ECO:0000313" key="6">
    <source>
        <dbReference type="Proteomes" id="UP000178106"/>
    </source>
</evidence>
<dbReference type="GO" id="GO:0022857">
    <property type="term" value="F:transmembrane transporter activity"/>
    <property type="evidence" value="ECO:0007669"/>
    <property type="project" value="UniProtKB-ARBA"/>
</dbReference>
<evidence type="ECO:0000256" key="1">
    <source>
        <dbReference type="ARBA" id="ARBA00022448"/>
    </source>
</evidence>
<dbReference type="EMBL" id="MHLU01000056">
    <property type="protein sequence ID" value="OGZ19381.1"/>
    <property type="molecule type" value="Genomic_DNA"/>
</dbReference>
<dbReference type="InterPro" id="IPR017871">
    <property type="entry name" value="ABC_transporter-like_CS"/>
</dbReference>
<dbReference type="PANTHER" id="PTHR24220">
    <property type="entry name" value="IMPORT ATP-BINDING PROTEIN"/>
    <property type="match status" value="1"/>
</dbReference>
<dbReference type="GO" id="GO:0005524">
    <property type="term" value="F:ATP binding"/>
    <property type="evidence" value="ECO:0007669"/>
    <property type="project" value="UniProtKB-KW"/>
</dbReference>
<proteinExistence type="predicted"/>
<protein>
    <submittedName>
        <fullName evidence="5">ABC transporter</fullName>
    </submittedName>
</protein>
<evidence type="ECO:0000313" key="5">
    <source>
        <dbReference type="EMBL" id="OGZ19381.1"/>
    </source>
</evidence>
<organism evidence="5 6">
    <name type="scientific">Candidatus Lloydbacteria bacterium RIFOXYC12_FULL_46_25</name>
    <dbReference type="NCBI Taxonomy" id="1798670"/>
    <lineage>
        <taxon>Bacteria</taxon>
        <taxon>Candidatus Lloydiibacteriota</taxon>
    </lineage>
</organism>
<keyword evidence="2" id="KW-0547">Nucleotide-binding</keyword>
<evidence type="ECO:0000256" key="3">
    <source>
        <dbReference type="ARBA" id="ARBA00022840"/>
    </source>
</evidence>
<dbReference type="SMART" id="SM00382">
    <property type="entry name" value="AAA"/>
    <property type="match status" value="1"/>
</dbReference>
<comment type="caution">
    <text evidence="5">The sequence shown here is derived from an EMBL/GenBank/DDBJ whole genome shotgun (WGS) entry which is preliminary data.</text>
</comment>
<dbReference type="Gene3D" id="3.40.50.300">
    <property type="entry name" value="P-loop containing nucleotide triphosphate hydrolases"/>
    <property type="match status" value="1"/>
</dbReference>
<feature type="domain" description="ABC transporter" evidence="4">
    <location>
        <begin position="2"/>
        <end position="220"/>
    </location>
</feature>
<dbReference type="Pfam" id="PF00005">
    <property type="entry name" value="ABC_tran"/>
    <property type="match status" value="1"/>
</dbReference>
<dbReference type="Proteomes" id="UP000178106">
    <property type="component" value="Unassembled WGS sequence"/>
</dbReference>
<dbReference type="GO" id="GO:0016887">
    <property type="term" value="F:ATP hydrolysis activity"/>
    <property type="evidence" value="ECO:0007669"/>
    <property type="project" value="InterPro"/>
</dbReference>
<dbReference type="AlphaFoldDB" id="A0A1G2E2A5"/>
<sequence length="220" mass="24425">MIKVNNLTKTYPGEVPTHALKGVSFEIKKGEFVALMGRSGSGKSTLLHQLGLLDIPTAGTVTIDDVDVLALSDAERTLFRLKHLGYVFQEYALIAEFTALENVYFPGMALGGAEHKERATELLNLVGLGERLHHYPGEMSGGEQQRVAIARALINSPKILFADEATANLDTVSTGVVYQLFQKLNKELNQTIIMITHEPEDRKYMDRVIWLKDGLIEKED</sequence>
<reference evidence="5 6" key="1">
    <citation type="journal article" date="2016" name="Nat. Commun.">
        <title>Thousands of microbial genomes shed light on interconnected biogeochemical processes in an aquifer system.</title>
        <authorList>
            <person name="Anantharaman K."/>
            <person name="Brown C.T."/>
            <person name="Hug L.A."/>
            <person name="Sharon I."/>
            <person name="Castelle C.J."/>
            <person name="Probst A.J."/>
            <person name="Thomas B.C."/>
            <person name="Singh A."/>
            <person name="Wilkins M.J."/>
            <person name="Karaoz U."/>
            <person name="Brodie E.L."/>
            <person name="Williams K.H."/>
            <person name="Hubbard S.S."/>
            <person name="Banfield J.F."/>
        </authorList>
    </citation>
    <scope>NUCLEOTIDE SEQUENCE [LARGE SCALE GENOMIC DNA]</scope>
</reference>
<dbReference type="InterPro" id="IPR003439">
    <property type="entry name" value="ABC_transporter-like_ATP-bd"/>
</dbReference>
<keyword evidence="3" id="KW-0067">ATP-binding</keyword>
<name>A0A1G2E2A5_9BACT</name>
<dbReference type="InterPro" id="IPR003593">
    <property type="entry name" value="AAA+_ATPase"/>
</dbReference>
<dbReference type="PANTHER" id="PTHR24220:SF86">
    <property type="entry name" value="ABC TRANSPORTER ABCH.1"/>
    <property type="match status" value="1"/>
</dbReference>
<dbReference type="PROSITE" id="PS50893">
    <property type="entry name" value="ABC_TRANSPORTER_2"/>
    <property type="match status" value="1"/>
</dbReference>